<feature type="binding site" evidence="9">
    <location>
        <position position="296"/>
    </location>
    <ligand>
        <name>Zn(2+)</name>
        <dbReference type="ChEBI" id="CHEBI:29105"/>
        <note>catalytic</note>
    </ligand>
</feature>
<dbReference type="EC" id="3.4.17.19" evidence="8"/>
<comment type="function">
    <text evidence="8">Broad specificity carboxypetidase that releases amino acids sequentially from the C-terminus, including neutral, aromatic, polar and basic residues.</text>
</comment>
<keyword evidence="9" id="KW-0862">Zinc</keyword>
<comment type="similarity">
    <text evidence="7 8">Belongs to the peptidase M32 family.</text>
</comment>
<dbReference type="STRING" id="1121442.SAMN02745702_01080"/>
<dbReference type="Gene3D" id="1.10.1370.30">
    <property type="match status" value="1"/>
</dbReference>
<dbReference type="CDD" id="cd06460">
    <property type="entry name" value="M32_Taq"/>
    <property type="match status" value="1"/>
</dbReference>
<keyword evidence="1 8" id="KW-0121">Carboxypeptidase</keyword>
<proteinExistence type="inferred from homology"/>
<reference evidence="11 12" key="1">
    <citation type="submission" date="2017-02" db="EMBL/GenBank/DDBJ databases">
        <authorList>
            <person name="Peterson S.W."/>
        </authorList>
    </citation>
    <scope>NUCLEOTIDE SEQUENCE [LARGE SCALE GENOMIC DNA]</scope>
    <source>
        <strain evidence="11 12">DSM 18034</strain>
    </source>
</reference>
<keyword evidence="2 8" id="KW-0645">Protease</keyword>
<dbReference type="Pfam" id="PF02074">
    <property type="entry name" value="Peptidase_M32"/>
    <property type="match status" value="1"/>
</dbReference>
<comment type="catalytic activity">
    <reaction evidence="6 8">
        <text>Release of a C-terminal amino acid with broad specificity, except for -Pro.</text>
        <dbReference type="EC" id="3.4.17.19"/>
    </reaction>
</comment>
<dbReference type="GO" id="GO:0008270">
    <property type="term" value="F:zinc ion binding"/>
    <property type="evidence" value="ECO:0007669"/>
    <property type="project" value="UniProtKB-ARBA"/>
</dbReference>
<dbReference type="Proteomes" id="UP000189733">
    <property type="component" value="Unassembled WGS sequence"/>
</dbReference>
<protein>
    <recommendedName>
        <fullName evidence="8">Metal-dependent carboxypeptidase</fullName>
        <ecNumber evidence="8">3.4.17.19</ecNumber>
    </recommendedName>
</protein>
<dbReference type="RefSeq" id="WP_078684381.1">
    <property type="nucleotide sequence ID" value="NZ_FUYA01000003.1"/>
</dbReference>
<dbReference type="AlphaFoldDB" id="A0A1T4VWP2"/>
<dbReference type="PIRSF" id="PIRSF006615">
    <property type="entry name" value="Zn_crbxpep_Taq"/>
    <property type="match status" value="1"/>
</dbReference>
<evidence type="ECO:0000256" key="10">
    <source>
        <dbReference type="PIRSR" id="PIRSR006615-2"/>
    </source>
</evidence>
<evidence type="ECO:0000256" key="1">
    <source>
        <dbReference type="ARBA" id="ARBA00022645"/>
    </source>
</evidence>
<evidence type="ECO:0000256" key="4">
    <source>
        <dbReference type="ARBA" id="ARBA00022801"/>
    </source>
</evidence>
<dbReference type="PRINTS" id="PR00998">
    <property type="entry name" value="CRBOXYPTASET"/>
</dbReference>
<accession>A0A1T4VWP2</accession>
<sequence>MNCTDAYDSLVLHMTETTQLETVAALLAWDQGTQIPVQGHAYRAAQMGALTRVIHKRNTDPKLFAALDACQELLENPEDDQQSANLRVWSKYLNRARKIPERLAVEVARNSTESEGVWAMARQKNDWKSFAPYLEKTVKLKKEVAATLDDSKDPYDVLIEDYEPGESVEELENIFTDLMETTQRILDAILGSSVRPDATIMKREFPQKTQEKMARQMVQALGFDFNMGRMDTTVHPFCTSVGPKDIRITTRYNEHDFAESFFGIVHECGHALYSQGIPAERFGTPCGRAVSLGIHESQSRLWENLVARSKGFWVYAFPQVQKAYPSLSSVDLDAFHFAANEVKPGLIRTDADEVTYNIHIMLRFKLERALLRGELSVQDLPEAWNTAMQKMLGITPETDAQGVMQDVHWASGLLTYFPTYTLGNIYASQFMDAAERELGDLNAMFEKGEFAPLLDWLRTHIHAHGSRYLPRDLVERVTGEKPSAKALCTHLSRKYGELYSLSLENC</sequence>
<dbReference type="PANTHER" id="PTHR34217">
    <property type="entry name" value="METAL-DEPENDENT CARBOXYPEPTIDASE"/>
    <property type="match status" value="1"/>
</dbReference>
<dbReference type="OrthoDB" id="9772308at2"/>
<evidence type="ECO:0000256" key="7">
    <source>
        <dbReference type="ARBA" id="ARBA00061580"/>
    </source>
</evidence>
<keyword evidence="3 8" id="KW-0479">Metal-binding</keyword>
<evidence type="ECO:0000256" key="6">
    <source>
        <dbReference type="ARBA" id="ARBA00052755"/>
    </source>
</evidence>
<dbReference type="SUPFAM" id="SSF55486">
    <property type="entry name" value="Metalloproteases ('zincins'), catalytic domain"/>
    <property type="match status" value="1"/>
</dbReference>
<evidence type="ECO:0000256" key="8">
    <source>
        <dbReference type="PIRNR" id="PIRNR006615"/>
    </source>
</evidence>
<dbReference type="FunFam" id="1.10.1370.30:FF:000003">
    <property type="entry name" value="Thermostable carboxypeptidase 1"/>
    <property type="match status" value="1"/>
</dbReference>
<feature type="binding site" evidence="9">
    <location>
        <position position="266"/>
    </location>
    <ligand>
        <name>Zn(2+)</name>
        <dbReference type="ChEBI" id="CHEBI:29105"/>
        <note>catalytic</note>
    </ligand>
</feature>
<evidence type="ECO:0000313" key="12">
    <source>
        <dbReference type="Proteomes" id="UP000189733"/>
    </source>
</evidence>
<dbReference type="GO" id="GO:0006508">
    <property type="term" value="P:proteolysis"/>
    <property type="evidence" value="ECO:0007669"/>
    <property type="project" value="UniProtKB-UniRule"/>
</dbReference>
<evidence type="ECO:0000256" key="2">
    <source>
        <dbReference type="ARBA" id="ARBA00022670"/>
    </source>
</evidence>
<evidence type="ECO:0000256" key="9">
    <source>
        <dbReference type="PIRSR" id="PIRSR006615-1"/>
    </source>
</evidence>
<feature type="binding site" evidence="9">
    <location>
        <position position="270"/>
    </location>
    <ligand>
        <name>Zn(2+)</name>
        <dbReference type="ChEBI" id="CHEBI:29105"/>
        <note>catalytic</note>
    </ligand>
</feature>
<keyword evidence="12" id="KW-1185">Reference proteome</keyword>
<dbReference type="GO" id="GO:0004181">
    <property type="term" value="F:metallocarboxypeptidase activity"/>
    <property type="evidence" value="ECO:0007669"/>
    <property type="project" value="UniProtKB-UniRule"/>
</dbReference>
<keyword evidence="5 8" id="KW-0482">Metalloprotease</keyword>
<dbReference type="PROSITE" id="PS52034">
    <property type="entry name" value="PEPTIDASE_M32"/>
    <property type="match status" value="1"/>
</dbReference>
<organism evidence="11 12">
    <name type="scientific">Desulfobaculum bizertense DSM 18034</name>
    <dbReference type="NCBI Taxonomy" id="1121442"/>
    <lineage>
        <taxon>Bacteria</taxon>
        <taxon>Pseudomonadati</taxon>
        <taxon>Thermodesulfobacteriota</taxon>
        <taxon>Desulfovibrionia</taxon>
        <taxon>Desulfovibrionales</taxon>
        <taxon>Desulfovibrionaceae</taxon>
        <taxon>Desulfobaculum</taxon>
    </lineage>
</organism>
<name>A0A1T4VWP2_9BACT</name>
<evidence type="ECO:0000256" key="5">
    <source>
        <dbReference type="ARBA" id="ARBA00023049"/>
    </source>
</evidence>
<gene>
    <name evidence="11" type="ORF">SAMN02745702_01080</name>
</gene>
<evidence type="ECO:0000313" key="11">
    <source>
        <dbReference type="EMBL" id="SKA69245.1"/>
    </source>
</evidence>
<dbReference type="InterPro" id="IPR001333">
    <property type="entry name" value="Peptidase_M32_Taq"/>
</dbReference>
<dbReference type="EMBL" id="FUYA01000003">
    <property type="protein sequence ID" value="SKA69245.1"/>
    <property type="molecule type" value="Genomic_DNA"/>
</dbReference>
<feature type="active site" description="Proton donor/acceptor" evidence="10">
    <location>
        <position position="267"/>
    </location>
</feature>
<dbReference type="PANTHER" id="PTHR34217:SF1">
    <property type="entry name" value="CARBOXYPEPTIDASE 1"/>
    <property type="match status" value="1"/>
</dbReference>
<comment type="cofactor">
    <cofactor evidence="9">
        <name>Zn(2+)</name>
        <dbReference type="ChEBI" id="CHEBI:29105"/>
    </cofactor>
    <text evidence="9">Binds 1 zinc ion per subunit.</text>
</comment>
<evidence type="ECO:0000256" key="3">
    <source>
        <dbReference type="ARBA" id="ARBA00022723"/>
    </source>
</evidence>
<keyword evidence="4 8" id="KW-0378">Hydrolase</keyword>